<comment type="caution">
    <text evidence="2">The sequence shown here is derived from an EMBL/GenBank/DDBJ whole genome shotgun (WGS) entry which is preliminary data.</text>
</comment>
<feature type="transmembrane region" description="Helical" evidence="1">
    <location>
        <begin position="51"/>
        <end position="73"/>
    </location>
</feature>
<name>A0ABT8RCZ0_9BACT</name>
<gene>
    <name evidence="2" type="ORF">Q0590_27070</name>
</gene>
<dbReference type="RefSeq" id="WP_302040773.1">
    <property type="nucleotide sequence ID" value="NZ_JAUKPO010000024.1"/>
</dbReference>
<evidence type="ECO:0000256" key="1">
    <source>
        <dbReference type="SAM" id="Phobius"/>
    </source>
</evidence>
<organism evidence="2 3">
    <name type="scientific">Rhodocytophaga aerolata</name>
    <dbReference type="NCBI Taxonomy" id="455078"/>
    <lineage>
        <taxon>Bacteria</taxon>
        <taxon>Pseudomonadati</taxon>
        <taxon>Bacteroidota</taxon>
        <taxon>Cytophagia</taxon>
        <taxon>Cytophagales</taxon>
        <taxon>Rhodocytophagaceae</taxon>
        <taxon>Rhodocytophaga</taxon>
    </lineage>
</organism>
<feature type="transmembrane region" description="Helical" evidence="1">
    <location>
        <begin position="122"/>
        <end position="148"/>
    </location>
</feature>
<protein>
    <submittedName>
        <fullName evidence="2">Chromate transporter</fullName>
    </submittedName>
</protein>
<feature type="transmembrane region" description="Helical" evidence="1">
    <location>
        <begin position="80"/>
        <end position="102"/>
    </location>
</feature>
<keyword evidence="3" id="KW-1185">Reference proteome</keyword>
<dbReference type="EMBL" id="JAUKPO010000024">
    <property type="protein sequence ID" value="MDO1449971.1"/>
    <property type="molecule type" value="Genomic_DNA"/>
</dbReference>
<evidence type="ECO:0000313" key="3">
    <source>
        <dbReference type="Proteomes" id="UP001168528"/>
    </source>
</evidence>
<sequence>MPIDSQTSGSPFEPAAPKVVFEQQLETYFIDKAPFQIPASTKEAIVKYVPWINLVFMVLLLPVVLAVLGLGALFTPISFLGGLGGGLTLIFTIAILVLRALALPGLFNRKRSGWVFSYYGDLINIILNILSFSIIGLLFDVVFLFVLFQVRSYYK</sequence>
<proteinExistence type="predicted"/>
<dbReference type="Proteomes" id="UP001168528">
    <property type="component" value="Unassembled WGS sequence"/>
</dbReference>
<evidence type="ECO:0000313" key="2">
    <source>
        <dbReference type="EMBL" id="MDO1449971.1"/>
    </source>
</evidence>
<keyword evidence="1" id="KW-0472">Membrane</keyword>
<reference evidence="2" key="1">
    <citation type="submission" date="2023-07" db="EMBL/GenBank/DDBJ databases">
        <title>The genome sequence of Rhodocytophaga aerolata KACC 12507.</title>
        <authorList>
            <person name="Zhang X."/>
        </authorList>
    </citation>
    <scope>NUCLEOTIDE SEQUENCE</scope>
    <source>
        <strain evidence="2">KACC 12507</strain>
    </source>
</reference>
<accession>A0ABT8RCZ0</accession>
<keyword evidence="1" id="KW-0812">Transmembrane</keyword>
<keyword evidence="1" id="KW-1133">Transmembrane helix</keyword>